<dbReference type="PANTHER" id="PTHR10622:SF10">
    <property type="entry name" value="HET DOMAIN-CONTAINING PROTEIN"/>
    <property type="match status" value="1"/>
</dbReference>
<dbReference type="Proteomes" id="UP000016934">
    <property type="component" value="Unassembled WGS sequence"/>
</dbReference>
<sequence>MRLLNTESLELSRPYVPGKVPDYAILSHRWSTEEVTFADISSTPILHPQSQTRTKKGFAQIQGVCKLALNDGYTWIWIDSCCIDKSSSAELQEAINSMWRYYAESNICYVYLADVPDSEAGWGLMFAKSEWFTRGWTLQELIAPTCVEFFAENWSAIGTRFERYKEIADTTSIDPDVLLRVHPVDSFSAAERLSWASHRNVTREEDEAYSLLGLFDVNMPLLYGEGREKAFFRLQEAIYNATADHSMF</sequence>
<feature type="non-terminal residue" evidence="2">
    <location>
        <position position="248"/>
    </location>
</feature>
<reference evidence="2 3" key="1">
    <citation type="journal article" date="2012" name="PLoS Pathog.">
        <title>Diverse lifestyles and strategies of plant pathogenesis encoded in the genomes of eighteen Dothideomycetes fungi.</title>
        <authorList>
            <person name="Ohm R.A."/>
            <person name="Feau N."/>
            <person name="Henrissat B."/>
            <person name="Schoch C.L."/>
            <person name="Horwitz B.A."/>
            <person name="Barry K.W."/>
            <person name="Condon B.J."/>
            <person name="Copeland A.C."/>
            <person name="Dhillon B."/>
            <person name="Glaser F."/>
            <person name="Hesse C.N."/>
            <person name="Kosti I."/>
            <person name="LaButti K."/>
            <person name="Lindquist E.A."/>
            <person name="Lucas S."/>
            <person name="Salamov A.A."/>
            <person name="Bradshaw R.E."/>
            <person name="Ciuffetti L."/>
            <person name="Hamelin R.C."/>
            <person name="Kema G.H.J."/>
            <person name="Lawrence C."/>
            <person name="Scott J.A."/>
            <person name="Spatafora J.W."/>
            <person name="Turgeon B.G."/>
            <person name="de Wit P.J.G.M."/>
            <person name="Zhong S."/>
            <person name="Goodwin S.B."/>
            <person name="Grigoriev I.V."/>
        </authorList>
    </citation>
    <scope>NUCLEOTIDE SEQUENCE [LARGE SCALE GENOMIC DNA]</scope>
    <source>
        <strain evidence="3">ND90Pr / ATCC 201652</strain>
    </source>
</reference>
<organism evidence="2 3">
    <name type="scientific">Cochliobolus sativus (strain ND90Pr / ATCC 201652)</name>
    <name type="common">Common root rot and spot blotch fungus</name>
    <name type="synonym">Bipolaris sorokiniana</name>
    <dbReference type="NCBI Taxonomy" id="665912"/>
    <lineage>
        <taxon>Eukaryota</taxon>
        <taxon>Fungi</taxon>
        <taxon>Dikarya</taxon>
        <taxon>Ascomycota</taxon>
        <taxon>Pezizomycotina</taxon>
        <taxon>Dothideomycetes</taxon>
        <taxon>Pleosporomycetidae</taxon>
        <taxon>Pleosporales</taxon>
        <taxon>Pleosporineae</taxon>
        <taxon>Pleosporaceae</taxon>
        <taxon>Bipolaris</taxon>
    </lineage>
</organism>
<feature type="domain" description="Heterokaryon incompatibility" evidence="1">
    <location>
        <begin position="23"/>
        <end position="116"/>
    </location>
</feature>
<dbReference type="EMBL" id="KB445640">
    <property type="protein sequence ID" value="EMD66729.1"/>
    <property type="molecule type" value="Genomic_DNA"/>
</dbReference>
<dbReference type="PANTHER" id="PTHR10622">
    <property type="entry name" value="HET DOMAIN-CONTAINING PROTEIN"/>
    <property type="match status" value="1"/>
</dbReference>
<evidence type="ECO:0000259" key="1">
    <source>
        <dbReference type="Pfam" id="PF06985"/>
    </source>
</evidence>
<dbReference type="KEGG" id="bsc:COCSADRAFT_85062"/>
<accession>M2RJ33</accession>
<dbReference type="STRING" id="665912.M2RJ33"/>
<evidence type="ECO:0000313" key="3">
    <source>
        <dbReference type="Proteomes" id="UP000016934"/>
    </source>
</evidence>
<proteinExistence type="predicted"/>
<dbReference type="AlphaFoldDB" id="M2RJ33"/>
<protein>
    <recommendedName>
        <fullName evidence="1">Heterokaryon incompatibility domain-containing protein</fullName>
    </recommendedName>
</protein>
<keyword evidence="3" id="KW-1185">Reference proteome</keyword>
<dbReference type="InterPro" id="IPR010730">
    <property type="entry name" value="HET"/>
</dbReference>
<dbReference type="GeneID" id="19141039"/>
<dbReference type="Pfam" id="PF06985">
    <property type="entry name" value="HET"/>
    <property type="match status" value="1"/>
</dbReference>
<dbReference type="HOGENOM" id="CLU_000288_138_0_1"/>
<name>M2RJ33_COCSN</name>
<reference evidence="3" key="2">
    <citation type="journal article" date="2013" name="PLoS Genet.">
        <title>Comparative genome structure, secondary metabolite, and effector coding capacity across Cochliobolus pathogens.</title>
        <authorList>
            <person name="Condon B.J."/>
            <person name="Leng Y."/>
            <person name="Wu D."/>
            <person name="Bushley K.E."/>
            <person name="Ohm R.A."/>
            <person name="Otillar R."/>
            <person name="Martin J."/>
            <person name="Schackwitz W."/>
            <person name="Grimwood J."/>
            <person name="MohdZainudin N."/>
            <person name="Xue C."/>
            <person name="Wang R."/>
            <person name="Manning V.A."/>
            <person name="Dhillon B."/>
            <person name="Tu Z.J."/>
            <person name="Steffenson B.J."/>
            <person name="Salamov A."/>
            <person name="Sun H."/>
            <person name="Lowry S."/>
            <person name="LaButti K."/>
            <person name="Han J."/>
            <person name="Copeland A."/>
            <person name="Lindquist E."/>
            <person name="Barry K."/>
            <person name="Schmutz J."/>
            <person name="Baker S.E."/>
            <person name="Ciuffetti L.M."/>
            <person name="Grigoriev I.V."/>
            <person name="Zhong S."/>
            <person name="Turgeon B.G."/>
        </authorList>
    </citation>
    <scope>NUCLEOTIDE SEQUENCE [LARGE SCALE GENOMIC DNA]</scope>
    <source>
        <strain evidence="3">ND90Pr / ATCC 201652</strain>
    </source>
</reference>
<dbReference type="OMA" id="TWIWIDS"/>
<gene>
    <name evidence="2" type="ORF">COCSADRAFT_85062</name>
</gene>
<dbReference type="RefSeq" id="XP_007698140.1">
    <property type="nucleotide sequence ID" value="XM_007699950.1"/>
</dbReference>
<dbReference type="OrthoDB" id="20872at2759"/>
<evidence type="ECO:0000313" key="2">
    <source>
        <dbReference type="EMBL" id="EMD66729.1"/>
    </source>
</evidence>
<dbReference type="eggNOG" id="KOG4177">
    <property type="taxonomic scope" value="Eukaryota"/>
</dbReference>